<name>A0A285NT06_NATPI</name>
<reference evidence="1 2" key="1">
    <citation type="submission" date="2017-09" db="EMBL/GenBank/DDBJ databases">
        <authorList>
            <person name="Ehlers B."/>
            <person name="Leendertz F.H."/>
        </authorList>
    </citation>
    <scope>NUCLEOTIDE SEQUENCE [LARGE SCALE GENOMIC DNA]</scope>
    <source>
        <strain evidence="1 2">DSM 27208</strain>
    </source>
</reference>
<organism evidence="1 2">
    <name type="scientific">Natronoarchaeum philippinense</name>
    <dbReference type="NCBI Taxonomy" id="558529"/>
    <lineage>
        <taxon>Archaea</taxon>
        <taxon>Methanobacteriati</taxon>
        <taxon>Methanobacteriota</taxon>
        <taxon>Stenosarchaea group</taxon>
        <taxon>Halobacteria</taxon>
        <taxon>Halobacteriales</taxon>
        <taxon>Natronoarchaeaceae</taxon>
    </lineage>
</organism>
<proteinExistence type="predicted"/>
<evidence type="ECO:0000313" key="1">
    <source>
        <dbReference type="EMBL" id="SNZ12338.1"/>
    </source>
</evidence>
<keyword evidence="2" id="KW-1185">Reference proteome</keyword>
<accession>A0A285NT06</accession>
<protein>
    <submittedName>
        <fullName evidence="1">Uncharacterized protein</fullName>
    </submittedName>
</protein>
<sequence>MCGRGHIPIVSFIAPLHAMNGVGWSECSVGIALSRTPA</sequence>
<evidence type="ECO:0000313" key="2">
    <source>
        <dbReference type="Proteomes" id="UP000219453"/>
    </source>
</evidence>
<dbReference type="AlphaFoldDB" id="A0A285NT06"/>
<dbReference type="EMBL" id="OBEJ01000002">
    <property type="protein sequence ID" value="SNZ12338.1"/>
    <property type="molecule type" value="Genomic_DNA"/>
</dbReference>
<gene>
    <name evidence="1" type="ORF">SAMN06269185_1630</name>
</gene>
<dbReference type="Proteomes" id="UP000219453">
    <property type="component" value="Unassembled WGS sequence"/>
</dbReference>